<evidence type="ECO:0000256" key="2">
    <source>
        <dbReference type="SAM" id="Phobius"/>
    </source>
</evidence>
<organism evidence="3">
    <name type="scientific">Mesocestoides corti</name>
    <name type="common">Flatworm</name>
    <dbReference type="NCBI Taxonomy" id="53468"/>
    <lineage>
        <taxon>Eukaryota</taxon>
        <taxon>Metazoa</taxon>
        <taxon>Spiralia</taxon>
        <taxon>Lophotrochozoa</taxon>
        <taxon>Platyhelminthes</taxon>
        <taxon>Cestoda</taxon>
        <taxon>Eucestoda</taxon>
        <taxon>Cyclophyllidea</taxon>
        <taxon>Mesocestoididae</taxon>
        <taxon>Mesocestoides</taxon>
    </lineage>
</organism>
<reference evidence="3" key="1">
    <citation type="submission" date="2019-11" db="UniProtKB">
        <authorList>
            <consortium name="WormBaseParasite"/>
        </authorList>
    </citation>
    <scope>IDENTIFICATION</scope>
</reference>
<feature type="compositionally biased region" description="Polar residues" evidence="1">
    <location>
        <begin position="68"/>
        <end position="81"/>
    </location>
</feature>
<feature type="compositionally biased region" description="Basic and acidic residues" evidence="1">
    <location>
        <begin position="51"/>
        <end position="67"/>
    </location>
</feature>
<name>A0A5K3F457_MESCO</name>
<feature type="region of interest" description="Disordered" evidence="1">
    <location>
        <begin position="38"/>
        <end position="217"/>
    </location>
</feature>
<keyword evidence="2" id="KW-0812">Transmembrane</keyword>
<feature type="compositionally biased region" description="Basic residues" evidence="1">
    <location>
        <begin position="207"/>
        <end position="217"/>
    </location>
</feature>
<proteinExistence type="predicted"/>
<accession>A0A5K3F457</accession>
<keyword evidence="2" id="KW-1133">Transmembrane helix</keyword>
<dbReference type="WBParaSite" id="MCU_004702-RB">
    <property type="protein sequence ID" value="MCU_004702-RB"/>
    <property type="gene ID" value="MCU_004702"/>
</dbReference>
<evidence type="ECO:0000256" key="1">
    <source>
        <dbReference type="SAM" id="MobiDB-lite"/>
    </source>
</evidence>
<feature type="compositionally biased region" description="Low complexity" evidence="1">
    <location>
        <begin position="84"/>
        <end position="95"/>
    </location>
</feature>
<dbReference type="AlphaFoldDB" id="A0A5K3F457"/>
<feature type="compositionally biased region" description="Basic residues" evidence="1">
    <location>
        <begin position="38"/>
        <end position="50"/>
    </location>
</feature>
<protein>
    <submittedName>
        <fullName evidence="3">Ribosome receptor lysine/proline rich domain-containing protein</fullName>
    </submittedName>
</protein>
<evidence type="ECO:0000313" key="3">
    <source>
        <dbReference type="WBParaSite" id="MCU_004702-RB"/>
    </source>
</evidence>
<feature type="compositionally biased region" description="Low complexity" evidence="1">
    <location>
        <begin position="125"/>
        <end position="139"/>
    </location>
</feature>
<feature type="transmembrane region" description="Helical" evidence="2">
    <location>
        <begin position="6"/>
        <end position="30"/>
    </location>
</feature>
<keyword evidence="2" id="KW-0472">Membrane</keyword>
<sequence length="217" mass="23969">MDSVVSIFSWGSSLFIIVTTVVISISFYLFKNLTRRGHRQAPKSSQKKNKDKKDERKSDKQSYKSDKVSPNSAKSYSSQPLSPKVASDAAQAVSAVKKDNSPKKRKEPITMTVEDDWVAVKPGKSQSSQSVTSASTETAQKQKPDVHHKKGQKDVSKKTETSPQKMKVTASAGKQPSEDDEKSAAVRVTPPVSGNMVEDDWQEIPSTKKKKSRARKE</sequence>